<accession>F0QX68</accession>
<dbReference type="KEGG" id="vmo:VMUT_2160"/>
<keyword evidence="2" id="KW-1185">Reference proteome</keyword>
<dbReference type="AlphaFoldDB" id="F0QX68"/>
<protein>
    <submittedName>
        <fullName evidence="1">Uncharacterized protein</fullName>
    </submittedName>
</protein>
<reference evidence="1 2" key="1">
    <citation type="journal article" date="2011" name="J. Bacteriol.">
        <title>Complete genome sequence of 'Vulcanisaeta moutnovskia' strain 768-28, a novel member of the hyperthermophilic crenarchaeal genus vulcanisaeta.</title>
        <authorList>
            <person name="Gumerov V.M."/>
            <person name="Mardanov A.V."/>
            <person name="Beletsky A.V."/>
            <person name="Prokofeva M.I."/>
            <person name="Bonch-Osmolovskaya E.A."/>
            <person name="Ravin N.V."/>
            <person name="Skryabin K.G."/>
        </authorList>
    </citation>
    <scope>NUCLEOTIDE SEQUENCE [LARGE SCALE GENOMIC DNA]</scope>
    <source>
        <strain evidence="1 2">768-28</strain>
    </source>
</reference>
<sequence length="91" mass="10129">MVDVNNIVNKIMGIAGELGIAASVEEYGRERVVILEIGEDFSIYVSIVCNSECDIEYAIGDENFTFKSSSIELLRRAVEIIERINNEATRA</sequence>
<dbReference type="EMBL" id="CP002529">
    <property type="protein sequence ID" value="ADY02357.1"/>
    <property type="molecule type" value="Genomic_DNA"/>
</dbReference>
<name>F0QX68_VULM7</name>
<dbReference type="GeneID" id="10289812"/>
<evidence type="ECO:0000313" key="2">
    <source>
        <dbReference type="Proteomes" id="UP000007485"/>
    </source>
</evidence>
<gene>
    <name evidence="1" type="ordered locus">VMUT_2160</name>
</gene>
<dbReference type="eggNOG" id="arCOG05528">
    <property type="taxonomic scope" value="Archaea"/>
</dbReference>
<dbReference type="OrthoDB" id="26826at2157"/>
<dbReference type="HOGENOM" id="CLU_2420213_0_0_2"/>
<proteinExistence type="predicted"/>
<evidence type="ECO:0000313" key="1">
    <source>
        <dbReference type="EMBL" id="ADY02357.1"/>
    </source>
</evidence>
<dbReference type="RefSeq" id="WP_013605518.1">
    <property type="nucleotide sequence ID" value="NC_015151.1"/>
</dbReference>
<dbReference type="Proteomes" id="UP000007485">
    <property type="component" value="Chromosome"/>
</dbReference>
<organism evidence="1 2">
    <name type="scientific">Vulcanisaeta moutnovskia (strain 768-28)</name>
    <dbReference type="NCBI Taxonomy" id="985053"/>
    <lineage>
        <taxon>Archaea</taxon>
        <taxon>Thermoproteota</taxon>
        <taxon>Thermoprotei</taxon>
        <taxon>Thermoproteales</taxon>
        <taxon>Thermoproteaceae</taxon>
        <taxon>Vulcanisaeta</taxon>
    </lineage>
</organism>